<feature type="transmembrane region" description="Helical" evidence="1">
    <location>
        <begin position="6"/>
        <end position="23"/>
    </location>
</feature>
<evidence type="ECO:0000313" key="4">
    <source>
        <dbReference type="Proteomes" id="UP001370348"/>
    </source>
</evidence>
<feature type="transmembrane region" description="Helical" evidence="1">
    <location>
        <begin position="30"/>
        <end position="51"/>
    </location>
</feature>
<organism evidence="3 4">
    <name type="scientific">Pendulispora albinea</name>
    <dbReference type="NCBI Taxonomy" id="2741071"/>
    <lineage>
        <taxon>Bacteria</taxon>
        <taxon>Pseudomonadati</taxon>
        <taxon>Myxococcota</taxon>
        <taxon>Myxococcia</taxon>
        <taxon>Myxococcales</taxon>
        <taxon>Sorangiineae</taxon>
        <taxon>Pendulisporaceae</taxon>
        <taxon>Pendulispora</taxon>
    </lineage>
</organism>
<proteinExistence type="predicted"/>
<dbReference type="Proteomes" id="UP001370348">
    <property type="component" value="Chromosome"/>
</dbReference>
<keyword evidence="1" id="KW-0812">Transmembrane</keyword>
<keyword evidence="1" id="KW-1133">Transmembrane helix</keyword>
<name>A0ABZ2LNT5_9BACT</name>
<reference evidence="3 4" key="1">
    <citation type="submission" date="2021-12" db="EMBL/GenBank/DDBJ databases">
        <title>Discovery of the Pendulisporaceae a myxobacterial family with distinct sporulation behavior and unique specialized metabolism.</title>
        <authorList>
            <person name="Garcia R."/>
            <person name="Popoff A."/>
            <person name="Bader C.D."/>
            <person name="Loehr J."/>
            <person name="Walesch S."/>
            <person name="Walt C."/>
            <person name="Boldt J."/>
            <person name="Bunk B."/>
            <person name="Haeckl F.J.F.P.J."/>
            <person name="Gunesch A.P."/>
            <person name="Birkelbach J."/>
            <person name="Nuebel U."/>
            <person name="Pietschmann T."/>
            <person name="Bach T."/>
            <person name="Mueller R."/>
        </authorList>
    </citation>
    <scope>NUCLEOTIDE SEQUENCE [LARGE SCALE GENOMIC DNA]</scope>
    <source>
        <strain evidence="3 4">MSr11954</strain>
    </source>
</reference>
<dbReference type="InterPro" id="IPR051158">
    <property type="entry name" value="Metallophosphoesterase_sf"/>
</dbReference>
<dbReference type="InterPro" id="IPR004843">
    <property type="entry name" value="Calcineurin-like_PHP"/>
</dbReference>
<gene>
    <name evidence="3" type="ORF">LZC94_32605</name>
</gene>
<keyword evidence="4" id="KW-1185">Reference proteome</keyword>
<feature type="domain" description="Calcineurin-like phosphoesterase" evidence="2">
    <location>
        <begin position="167"/>
        <end position="333"/>
    </location>
</feature>
<dbReference type="Gene3D" id="3.60.21.10">
    <property type="match status" value="1"/>
</dbReference>
<dbReference type="Pfam" id="PF00149">
    <property type="entry name" value="Metallophos"/>
    <property type="match status" value="1"/>
</dbReference>
<dbReference type="InterPro" id="IPR029052">
    <property type="entry name" value="Metallo-depent_PP-like"/>
</dbReference>
<evidence type="ECO:0000313" key="3">
    <source>
        <dbReference type="EMBL" id="WXB12577.1"/>
    </source>
</evidence>
<sequence length="398" mass="42874">MLALFPWLSAAAAITVVILAAILRGRLYATFAGVLLTVQTLIACALAPSIARSFEPALPIYVYLQAAVYLHFAFLVRPRMRAVWFRALVSLPASFFAAGTLLAMPWAIVAAFGGTPYGFFVPYAIAAFGLVQSLAQRFEEIDVSLDEASAPSLARRSLGGARVDRPLRIVQITDPHLGPFMSESRLHRIALRAVAAKPDLVLLTGDFLTMESHHAREALASALSPLAALPGRVFACRGNHDLEAPHTVAGALSDIGATLLVDEAAVVDTPAGPVQILGLDFHFRDRARQTRGVCEAHPRIPGHLRLVLLHDPGAFRHVPDGDADLVLSGHTHGGQLGLLTLGLPHTFVSAFTKIPDHGFWALGRNRLYVHRGTGHYGFPLRVGVPSEESLLRVHASLR</sequence>
<feature type="transmembrane region" description="Helical" evidence="1">
    <location>
        <begin position="57"/>
        <end position="76"/>
    </location>
</feature>
<evidence type="ECO:0000259" key="2">
    <source>
        <dbReference type="Pfam" id="PF00149"/>
    </source>
</evidence>
<dbReference type="SUPFAM" id="SSF56300">
    <property type="entry name" value="Metallo-dependent phosphatases"/>
    <property type="match status" value="1"/>
</dbReference>
<accession>A0ABZ2LNT5</accession>
<feature type="transmembrane region" description="Helical" evidence="1">
    <location>
        <begin position="117"/>
        <end position="135"/>
    </location>
</feature>
<feature type="transmembrane region" description="Helical" evidence="1">
    <location>
        <begin position="88"/>
        <end position="111"/>
    </location>
</feature>
<dbReference type="PANTHER" id="PTHR31302">
    <property type="entry name" value="TRANSMEMBRANE PROTEIN WITH METALLOPHOSPHOESTERASE DOMAIN-RELATED"/>
    <property type="match status" value="1"/>
</dbReference>
<protein>
    <submittedName>
        <fullName evidence="3">Metallophosphoesterase</fullName>
    </submittedName>
</protein>
<evidence type="ECO:0000256" key="1">
    <source>
        <dbReference type="SAM" id="Phobius"/>
    </source>
</evidence>
<dbReference type="RefSeq" id="WP_394822199.1">
    <property type="nucleotide sequence ID" value="NZ_CP089984.1"/>
</dbReference>
<dbReference type="EMBL" id="CP089984">
    <property type="protein sequence ID" value="WXB12577.1"/>
    <property type="molecule type" value="Genomic_DNA"/>
</dbReference>
<dbReference type="PANTHER" id="PTHR31302:SF21">
    <property type="entry name" value="CALCINEURIN-LIKE PHOSPHOESTERASE DOMAIN-CONTAINING PROTEIN"/>
    <property type="match status" value="1"/>
</dbReference>
<keyword evidence="1" id="KW-0472">Membrane</keyword>